<dbReference type="InterPro" id="IPR043129">
    <property type="entry name" value="ATPase_NBD"/>
</dbReference>
<evidence type="ECO:0000313" key="3">
    <source>
        <dbReference type="Proteomes" id="UP000094070"/>
    </source>
</evidence>
<accession>A0A1E5DZH1</accession>
<dbReference type="PANTHER" id="PTHR18964">
    <property type="entry name" value="ROK (REPRESSOR, ORF, KINASE) FAMILY"/>
    <property type="match status" value="1"/>
</dbReference>
<dbReference type="STRING" id="1188252.A1QC_12280"/>
<dbReference type="RefSeq" id="WP_017026239.1">
    <property type="nucleotide sequence ID" value="NZ_AJYK02000095.1"/>
</dbReference>
<protein>
    <submittedName>
        <fullName evidence="2">Transcriptional regulator</fullName>
    </submittedName>
</protein>
<dbReference type="GO" id="GO:0004396">
    <property type="term" value="F:hexokinase activity"/>
    <property type="evidence" value="ECO:0007669"/>
    <property type="project" value="TreeGrafter"/>
</dbReference>
<sequence>MYRLGLDVGGTKIEAVVIDKNNHVIFQKRISTPTDAYSSFLSSLISFISQIQMELSEPFTIGIGLPGAISPDTGKIKNCNCLILNGEDLKSDLSLAFDQPIYIANDADCFTLSEAMDGAGSNHTTVFGVIIGTGCGGGITMNRQLLSGPNAIAGEWGHNILPQYSESKDGTEQLCYCGRENCIERYISGTGFAVRYNQKYSSDLKAIDIIEKMRSGDKSAVEHYELLVDMCARSLASVINILDPHVIVLGGGLSNVDELYEDIPKVIGQYVFSDVCNTQIVKAKFGDSSGVRGACWLPEMHQAKH</sequence>
<dbReference type="SUPFAM" id="SSF53067">
    <property type="entry name" value="Actin-like ATPase domain"/>
    <property type="match status" value="1"/>
</dbReference>
<dbReference type="Proteomes" id="UP000094070">
    <property type="component" value="Unassembled WGS sequence"/>
</dbReference>
<dbReference type="EMBL" id="AJYK02000095">
    <property type="protein sequence ID" value="OEF23275.1"/>
    <property type="molecule type" value="Genomic_DNA"/>
</dbReference>
<dbReference type="InterPro" id="IPR049874">
    <property type="entry name" value="ROK_cs"/>
</dbReference>
<name>A0A1E5DZH1_9VIBR</name>
<dbReference type="Gene3D" id="3.30.420.40">
    <property type="match status" value="2"/>
</dbReference>
<proteinExistence type="predicted"/>
<dbReference type="PANTHER" id="PTHR18964:SF174">
    <property type="entry name" value="D-ALLOSE KINASE-RELATED"/>
    <property type="match status" value="1"/>
</dbReference>
<organism evidence="2 3">
    <name type="scientific">Vibrio rumoiensis 1S-45</name>
    <dbReference type="NCBI Taxonomy" id="1188252"/>
    <lineage>
        <taxon>Bacteria</taxon>
        <taxon>Pseudomonadati</taxon>
        <taxon>Pseudomonadota</taxon>
        <taxon>Gammaproteobacteria</taxon>
        <taxon>Vibrionales</taxon>
        <taxon>Vibrionaceae</taxon>
        <taxon>Vibrio</taxon>
    </lineage>
</organism>
<evidence type="ECO:0000256" key="1">
    <source>
        <dbReference type="ARBA" id="ARBA00023277"/>
    </source>
</evidence>
<dbReference type="InterPro" id="IPR000600">
    <property type="entry name" value="ROK"/>
</dbReference>
<dbReference type="AlphaFoldDB" id="A0A1E5DZH1"/>
<keyword evidence="1" id="KW-0119">Carbohydrate metabolism</keyword>
<dbReference type="PROSITE" id="PS01125">
    <property type="entry name" value="ROK"/>
    <property type="match status" value="1"/>
</dbReference>
<keyword evidence="3" id="KW-1185">Reference proteome</keyword>
<dbReference type="eggNOG" id="COG1940">
    <property type="taxonomic scope" value="Bacteria"/>
</dbReference>
<reference evidence="2 3" key="1">
    <citation type="journal article" date="2012" name="Science">
        <title>Ecological populations of bacteria act as socially cohesive units of antibiotic production and resistance.</title>
        <authorList>
            <person name="Cordero O.X."/>
            <person name="Wildschutte H."/>
            <person name="Kirkup B."/>
            <person name="Proehl S."/>
            <person name="Ngo L."/>
            <person name="Hussain F."/>
            <person name="Le Roux F."/>
            <person name="Mincer T."/>
            <person name="Polz M.F."/>
        </authorList>
    </citation>
    <scope>NUCLEOTIDE SEQUENCE [LARGE SCALE GENOMIC DNA]</scope>
    <source>
        <strain evidence="2 3">1S-45</strain>
    </source>
</reference>
<comment type="caution">
    <text evidence="2">The sequence shown here is derived from an EMBL/GenBank/DDBJ whole genome shotgun (WGS) entry which is preliminary data.</text>
</comment>
<dbReference type="OrthoDB" id="9810372at2"/>
<evidence type="ECO:0000313" key="2">
    <source>
        <dbReference type="EMBL" id="OEF23275.1"/>
    </source>
</evidence>
<gene>
    <name evidence="2" type="ORF">A1QC_12280</name>
</gene>
<dbReference type="Pfam" id="PF00480">
    <property type="entry name" value="ROK"/>
    <property type="match status" value="1"/>
</dbReference>